<gene>
    <name evidence="3" type="ORF">B0A77_12030</name>
</gene>
<comment type="caution">
    <text evidence="3">The sequence shown here is derived from an EMBL/GenBank/DDBJ whole genome shotgun (WGS) entry which is preliminary data.</text>
</comment>
<dbReference type="EMBL" id="PCMW01000073">
    <property type="protein sequence ID" value="PDS22969.1"/>
    <property type="molecule type" value="Genomic_DNA"/>
</dbReference>
<dbReference type="Proteomes" id="UP000220828">
    <property type="component" value="Unassembled WGS sequence"/>
</dbReference>
<feature type="signal peptide" evidence="1">
    <location>
        <begin position="1"/>
        <end position="19"/>
    </location>
</feature>
<evidence type="ECO:0000313" key="3">
    <source>
        <dbReference type="EMBL" id="PDS22969.1"/>
    </source>
</evidence>
<dbReference type="InterPro" id="IPR011044">
    <property type="entry name" value="Quino_amine_DH_bsu"/>
</dbReference>
<proteinExistence type="predicted"/>
<dbReference type="Gene3D" id="2.130.10.10">
    <property type="entry name" value="YVTN repeat-like/Quinoprotein amine dehydrogenase"/>
    <property type="match status" value="2"/>
</dbReference>
<feature type="chain" id="PRO_5013850490" evidence="1">
    <location>
        <begin position="20"/>
        <end position="765"/>
    </location>
</feature>
<reference evidence="3 4" key="1">
    <citation type="submission" date="2017-09" db="EMBL/GenBank/DDBJ databases">
        <title>Whole genomes of Flavobacteriaceae.</title>
        <authorList>
            <person name="Stine C."/>
            <person name="Li C."/>
            <person name="Tadesse D."/>
        </authorList>
    </citation>
    <scope>NUCLEOTIDE SEQUENCE [LARGE SCALE GENOMIC DNA]</scope>
    <source>
        <strain evidence="3 4">ATCC 35036</strain>
    </source>
</reference>
<accession>A0A2H3K9Q2</accession>
<name>A0A2H3K9Q2_9FLAO</name>
<dbReference type="SUPFAM" id="SSF50969">
    <property type="entry name" value="YVTN repeat-like/Quinoprotein amine dehydrogenase"/>
    <property type="match status" value="1"/>
</dbReference>
<dbReference type="Pfam" id="PF21544">
    <property type="entry name" value="PorZ_N_b_propeller"/>
    <property type="match status" value="1"/>
</dbReference>
<dbReference type="AlphaFoldDB" id="A0A2H3K9Q2"/>
<dbReference type="RefSeq" id="WP_097554606.1">
    <property type="nucleotide sequence ID" value="NZ_PCMW01000073.1"/>
</dbReference>
<feature type="domain" description="PorZ N-terminal beta-propeller" evidence="2">
    <location>
        <begin position="46"/>
        <end position="205"/>
    </location>
</feature>
<keyword evidence="1" id="KW-0732">Signal</keyword>
<dbReference type="InterPro" id="IPR048954">
    <property type="entry name" value="PorZ_N"/>
</dbReference>
<evidence type="ECO:0000256" key="1">
    <source>
        <dbReference type="SAM" id="SignalP"/>
    </source>
</evidence>
<dbReference type="OrthoDB" id="9807410at2"/>
<dbReference type="InterPro" id="IPR015943">
    <property type="entry name" value="WD40/YVTN_repeat-like_dom_sf"/>
</dbReference>
<dbReference type="InterPro" id="IPR011110">
    <property type="entry name" value="Reg_prop"/>
</dbReference>
<dbReference type="SUPFAM" id="SSF101898">
    <property type="entry name" value="NHL repeat"/>
    <property type="match status" value="1"/>
</dbReference>
<dbReference type="Pfam" id="PF07494">
    <property type="entry name" value="Reg_prop"/>
    <property type="match status" value="1"/>
</dbReference>
<protein>
    <submittedName>
        <fullName evidence="3">ABC transporter substrate-binding protein</fullName>
    </submittedName>
</protein>
<organism evidence="3 4">
    <name type="scientific">Flavobacterium branchiophilum</name>
    <dbReference type="NCBI Taxonomy" id="55197"/>
    <lineage>
        <taxon>Bacteria</taxon>
        <taxon>Pseudomonadati</taxon>
        <taxon>Bacteroidota</taxon>
        <taxon>Flavobacteriia</taxon>
        <taxon>Flavobacteriales</taxon>
        <taxon>Flavobacteriaceae</taxon>
        <taxon>Flavobacterium</taxon>
    </lineage>
</organism>
<evidence type="ECO:0000313" key="4">
    <source>
        <dbReference type="Proteomes" id="UP000220828"/>
    </source>
</evidence>
<sequence length="765" mass="84213">MKKILLYSFLILSIQYTFAQNNNSWKGYFSYNNIVDITQSATNVIASTNNAVFSQNIATAAIKKTTTIEGLSGEKIAAICYSESLKKTIIGYENGLITVVNENDGSVYKAIGIIQKQLPSSLKKINHLYEKNGVVYVSCKFGIVQFFLNNLEFGDTYFLGSTLTDYQEVLQTTIYNGALYAVTQSNGIKKGILTNPNLNDFSQWQVFDGGYWNGVEVVNNQLVASNTDGNLYKWNGTNWANLYSGVGGQVIDFRSASNHLIVTLSNKVLVFDAAFQLLYNIPSSYIANNNPVFTVATIQDNTIYIGTTKSGLFTVLGTTGAVANITPNGPYRNAIFRLNAQSDKLWAVYGGYSSDYNPYTYNADGLDAGYPVSNFSDSGWKDIPNSSLFNAKAISNIAVNPTNKKQVYFSCYYSGILKFDNDLPVILYNSQNSGLENSYAPSDLRVGGGAFDKSGNFWVSVSRIKNALRIKNASNTWQSVSIEPISSDFLQSDYNNIVIDKNGTKWIATYKDGVIAYNENANPKFKKLTNDVNIGNLPNSDVRCVALDNKNQLWIGTINGLRVLYSIDDFTTEVQPKAASIIILEDNLAQELFYEQFIKDIVVDGANRKWVGTAESGVFLVSPDGQETIYHFTKDNSPLPSNAILDIEIDGTTGEVFFATDNGLVSFKGTSTKASDNLENVYVYPNPVRPEFEGTVKISGLLSKANVKITDIEGNLVHETTSEGGTIEWDTTAFGKYKVASGVYLIFVAAQDGLETKVKKVMIIR</sequence>
<evidence type="ECO:0000259" key="2">
    <source>
        <dbReference type="Pfam" id="PF21544"/>
    </source>
</evidence>